<sequence length="612" mass="68659">MAPRRRCPTCGSREWHKEPLGGLIACSEGHVLQNYRSETNEADDYAGPHMTNKRKLKNTKEKKERGSKADPQLYHGARGRYHYFLCQQLILRMQVEAITKLWSLPPEFEAICRDIWGLHVSLLANPPPAEPYLFTQEGKKDDKFSIDLQDGSAHGAANSPPLNRSSDDENNEDDRSSSGGDSEMEELLRENSEISSSSEEEGEGEGNHGPRNPSRARIDGWRRTRTTRSIESLASTLAVLVVAFWQLRIPIMYQDLMRVIASYKLPYLDPVRLLPLSVSSHLTKHNSQALSPHRVPNIFSVHKLAARLSKKLYATYGVFTPECNAAPLLWRLTKDVGQTPTLYALAKQVAYILELPLTLHSSLAPGVRRVKAKDSEGHKYDNVPPEVALMATIIIVVKMAYGLDGKPRIPIEEGDPVVALPRIDEWRELLKNLDDGRDKDKLFSSESDITISNLDDGLLDEYLGFCQHALLGQQQQPGKLGSADDIARNLFPVEHDARREATIEVEELPKIRLRAGKLDRGLTGEKAARPGESYAIWNSRDAFGTLASEYGAVVGWGGKRVGVKEGYLCKVVEAYEKRIVRWWEGERRREKGGEVLDKVSGDLHERDDIMMG</sequence>
<evidence type="ECO:0000259" key="12">
    <source>
        <dbReference type="Pfam" id="PF20645"/>
    </source>
</evidence>
<dbReference type="Pfam" id="PF20645">
    <property type="entry name" value="Rrn7_cyclin_C"/>
    <property type="match status" value="1"/>
</dbReference>
<evidence type="ECO:0000256" key="2">
    <source>
        <dbReference type="ARBA" id="ARBA00006899"/>
    </source>
</evidence>
<proteinExistence type="inferred from homology"/>
<keyword evidence="7" id="KW-0238">DNA-binding</keyword>
<dbReference type="HOGENOM" id="CLU_029055_0_0_1"/>
<dbReference type="InterPro" id="IPR048538">
    <property type="entry name" value="Rrn7_cyclin_C"/>
</dbReference>
<dbReference type="Pfam" id="PF20644">
    <property type="entry name" value="Rrn7_cyclin_N"/>
    <property type="match status" value="1"/>
</dbReference>
<evidence type="ECO:0000256" key="1">
    <source>
        <dbReference type="ARBA" id="ARBA00004604"/>
    </source>
</evidence>
<dbReference type="PANTHER" id="PTHR31576">
    <property type="entry name" value="TATA BOX-BINDING PROTEIN-ASSOCIATED FACTOR RNA POLYMERASE I SUBUNIT B"/>
    <property type="match status" value="1"/>
</dbReference>
<evidence type="ECO:0000256" key="7">
    <source>
        <dbReference type="ARBA" id="ARBA00023125"/>
    </source>
</evidence>
<reference evidence="14" key="1">
    <citation type="journal article" date="2012" name="Proc. Natl. Acad. Sci. U.S.A.">
        <title>Genome sequence of the button mushroom Agaricus bisporus reveals mechanisms governing adaptation to a humic-rich ecological niche.</title>
        <authorList>
            <person name="Morin E."/>
            <person name="Kohler A."/>
            <person name="Baker A.R."/>
            <person name="Foulongne-Oriol M."/>
            <person name="Lombard V."/>
            <person name="Nagy L.G."/>
            <person name="Ohm R.A."/>
            <person name="Patyshakuliyeva A."/>
            <person name="Brun A."/>
            <person name="Aerts A.L."/>
            <person name="Bailey A.M."/>
            <person name="Billette C."/>
            <person name="Coutinho P.M."/>
            <person name="Deakin G."/>
            <person name="Doddapaneni H."/>
            <person name="Floudas D."/>
            <person name="Grimwood J."/>
            <person name="Hilden K."/>
            <person name="Kuees U."/>
            <person name="LaButti K.M."/>
            <person name="Lapidus A."/>
            <person name="Lindquist E.A."/>
            <person name="Lucas S.M."/>
            <person name="Murat C."/>
            <person name="Riley R.W."/>
            <person name="Salamov A.A."/>
            <person name="Schmutz J."/>
            <person name="Subramanian V."/>
            <person name="Woesten H.A.B."/>
            <person name="Xu J."/>
            <person name="Eastwood D.C."/>
            <person name="Foster G.D."/>
            <person name="Sonnenberg A.S."/>
            <person name="Cullen D."/>
            <person name="de Vries R.P."/>
            <person name="Lundell T."/>
            <person name="Hibbett D.S."/>
            <person name="Henrissat B."/>
            <person name="Burton K.S."/>
            <person name="Kerrigan R.W."/>
            <person name="Challen M.P."/>
            <person name="Grigoriev I.V."/>
            <person name="Martin F."/>
        </authorList>
    </citation>
    <scope>NUCLEOTIDE SEQUENCE [LARGE SCALE GENOMIC DNA]</scope>
    <source>
        <strain evidence="14">JB137-S8 / ATCC MYA-4627 / FGSC 10392</strain>
    </source>
</reference>
<evidence type="ECO:0000259" key="11">
    <source>
        <dbReference type="Pfam" id="PF20644"/>
    </source>
</evidence>
<evidence type="ECO:0000256" key="5">
    <source>
        <dbReference type="ARBA" id="ARBA00022833"/>
    </source>
</evidence>
<evidence type="ECO:0000313" key="14">
    <source>
        <dbReference type="Proteomes" id="UP000008493"/>
    </source>
</evidence>
<evidence type="ECO:0000256" key="8">
    <source>
        <dbReference type="ARBA" id="ARBA00023163"/>
    </source>
</evidence>
<dbReference type="GO" id="GO:0042790">
    <property type="term" value="P:nucleolar large rRNA transcription by RNA polymerase I"/>
    <property type="evidence" value="ECO:0007669"/>
    <property type="project" value="TreeGrafter"/>
</dbReference>
<dbReference type="KEGG" id="abp:AGABI1DRAFT120151"/>
<dbReference type="EMBL" id="JH971389">
    <property type="protein sequence ID" value="EKM80120.1"/>
    <property type="molecule type" value="Genomic_DNA"/>
</dbReference>
<feature type="domain" description="Rrn7/TAF1B C-terminal cyclin" evidence="12">
    <location>
        <begin position="300"/>
        <end position="468"/>
    </location>
</feature>
<evidence type="ECO:0000256" key="10">
    <source>
        <dbReference type="SAM" id="MobiDB-lite"/>
    </source>
</evidence>
<dbReference type="InterPro" id="IPR033599">
    <property type="entry name" value="TAF1B/Rrn7"/>
</dbReference>
<keyword evidence="4" id="KW-0863">Zinc-finger</keyword>
<evidence type="ECO:0000256" key="4">
    <source>
        <dbReference type="ARBA" id="ARBA00022771"/>
    </source>
</evidence>
<dbReference type="GO" id="GO:0008270">
    <property type="term" value="F:zinc ion binding"/>
    <property type="evidence" value="ECO:0007669"/>
    <property type="project" value="UniProtKB-KW"/>
</dbReference>
<dbReference type="OrthoDB" id="428577at2759"/>
<evidence type="ECO:0000256" key="9">
    <source>
        <dbReference type="ARBA" id="ARBA00023242"/>
    </source>
</evidence>
<dbReference type="FunCoup" id="K5XXV5">
    <property type="interactions" value="42"/>
</dbReference>
<dbReference type="InterPro" id="IPR048540">
    <property type="entry name" value="Rrn7_cyclin_N"/>
</dbReference>
<feature type="compositionally biased region" description="Basic and acidic residues" evidence="10">
    <location>
        <begin position="58"/>
        <end position="68"/>
    </location>
</feature>
<dbReference type="PANTHER" id="PTHR31576:SF2">
    <property type="entry name" value="TATA BOX-BINDING PROTEIN-ASSOCIATED FACTOR RNA POLYMERASE I SUBUNIT B"/>
    <property type="match status" value="1"/>
</dbReference>
<keyword evidence="6" id="KW-0805">Transcription regulation</keyword>
<comment type="subcellular location">
    <subcellularLocation>
        <location evidence="1">Nucleus</location>
        <location evidence="1">Nucleolus</location>
    </subcellularLocation>
</comment>
<protein>
    <recommendedName>
        <fullName evidence="15">RRN7-type domain-containing protein</fullName>
    </recommendedName>
</protein>
<accession>K5XXV5</accession>
<feature type="domain" description="Rrn7/TAF1B N-terminal cyclin" evidence="11">
    <location>
        <begin position="88"/>
        <end position="275"/>
    </location>
</feature>
<dbReference type="eggNOG" id="ENOG502S2NQ">
    <property type="taxonomic scope" value="Eukaryota"/>
</dbReference>
<keyword evidence="3" id="KW-0479">Metal-binding</keyword>
<keyword evidence="5" id="KW-0862">Zinc</keyword>
<gene>
    <name evidence="13" type="ORF">AGABI1DRAFT_120151</name>
</gene>
<comment type="similarity">
    <text evidence="2">Belongs to the RRN7/TAF1B family.</text>
</comment>
<name>K5XXV5_AGABU</name>
<dbReference type="GeneID" id="18825638"/>
<feature type="region of interest" description="Disordered" evidence="10">
    <location>
        <begin position="145"/>
        <end position="220"/>
    </location>
</feature>
<dbReference type="STRING" id="597362.K5XXV5"/>
<dbReference type="OMA" id="ICRDIWA"/>
<feature type="region of interest" description="Disordered" evidence="10">
    <location>
        <begin position="40"/>
        <end position="73"/>
    </location>
</feature>
<keyword evidence="14" id="KW-1185">Reference proteome</keyword>
<dbReference type="Proteomes" id="UP000008493">
    <property type="component" value="Unassembled WGS sequence"/>
</dbReference>
<evidence type="ECO:0000256" key="3">
    <source>
        <dbReference type="ARBA" id="ARBA00022723"/>
    </source>
</evidence>
<dbReference type="AlphaFoldDB" id="K5XXV5"/>
<keyword evidence="9" id="KW-0539">Nucleus</keyword>
<keyword evidence="8" id="KW-0804">Transcription</keyword>
<evidence type="ECO:0000313" key="13">
    <source>
        <dbReference type="EMBL" id="EKM80120.1"/>
    </source>
</evidence>
<evidence type="ECO:0000256" key="6">
    <source>
        <dbReference type="ARBA" id="ARBA00023015"/>
    </source>
</evidence>
<organism evidence="13 14">
    <name type="scientific">Agaricus bisporus var. burnettii (strain JB137-S8 / ATCC MYA-4627 / FGSC 10392)</name>
    <name type="common">White button mushroom</name>
    <dbReference type="NCBI Taxonomy" id="597362"/>
    <lineage>
        <taxon>Eukaryota</taxon>
        <taxon>Fungi</taxon>
        <taxon>Dikarya</taxon>
        <taxon>Basidiomycota</taxon>
        <taxon>Agaricomycotina</taxon>
        <taxon>Agaricomycetes</taxon>
        <taxon>Agaricomycetidae</taxon>
        <taxon>Agaricales</taxon>
        <taxon>Agaricineae</taxon>
        <taxon>Agaricaceae</taxon>
        <taxon>Agaricus</taxon>
    </lineage>
</organism>
<dbReference type="GO" id="GO:0001164">
    <property type="term" value="F:RNA polymerase I core promoter sequence-specific DNA binding"/>
    <property type="evidence" value="ECO:0007669"/>
    <property type="project" value="InterPro"/>
</dbReference>
<evidence type="ECO:0008006" key="15">
    <source>
        <dbReference type="Google" id="ProtNLM"/>
    </source>
</evidence>
<dbReference type="GO" id="GO:0070860">
    <property type="term" value="C:RNA polymerase I core factor complex"/>
    <property type="evidence" value="ECO:0007669"/>
    <property type="project" value="InterPro"/>
</dbReference>
<dbReference type="RefSeq" id="XP_007329365.1">
    <property type="nucleotide sequence ID" value="XM_007329303.1"/>
</dbReference>
<dbReference type="InParanoid" id="K5XXV5"/>